<evidence type="ECO:0000313" key="3">
    <source>
        <dbReference type="Proteomes" id="UP000886595"/>
    </source>
</evidence>
<dbReference type="EMBL" id="JAAMPC010000017">
    <property type="protein sequence ID" value="KAG2247093.1"/>
    <property type="molecule type" value="Genomic_DNA"/>
</dbReference>
<protein>
    <recommendedName>
        <fullName evidence="1">Reverse transcriptase zinc-binding domain-containing protein</fullName>
    </recommendedName>
</protein>
<dbReference type="OrthoDB" id="1088926at2759"/>
<gene>
    <name evidence="2" type="ORF">Bca52824_086721</name>
</gene>
<sequence length="247" mass="28044">MLTGIPVNANVVADSSSDGWILPSPRARNPALAEFRNTLLSITAPTSNGGSDSYWWSVEGSTTTSFSTKLTWEKLRTAAPPQRWAKAIWYKGHIPKHAFTFWVAHLNRLPTRERTARWGTNAPSLCCICGSAVESRSHLFIHCLYSSMVWRLVLRRLGRNQSFLDWPDMIEWLLAGTGSFSLTLKRLVVQTVIYHIWQERNSQLHTSVASPVGSVFKLIDMSIMNSIFARLNNNKFKNLLSQWFAFE</sequence>
<organism evidence="2 3">
    <name type="scientific">Brassica carinata</name>
    <name type="common">Ethiopian mustard</name>
    <name type="synonym">Abyssinian cabbage</name>
    <dbReference type="NCBI Taxonomy" id="52824"/>
    <lineage>
        <taxon>Eukaryota</taxon>
        <taxon>Viridiplantae</taxon>
        <taxon>Streptophyta</taxon>
        <taxon>Embryophyta</taxon>
        <taxon>Tracheophyta</taxon>
        <taxon>Spermatophyta</taxon>
        <taxon>Magnoliopsida</taxon>
        <taxon>eudicotyledons</taxon>
        <taxon>Gunneridae</taxon>
        <taxon>Pentapetalae</taxon>
        <taxon>rosids</taxon>
        <taxon>malvids</taxon>
        <taxon>Brassicales</taxon>
        <taxon>Brassicaceae</taxon>
        <taxon>Brassiceae</taxon>
        <taxon>Brassica</taxon>
    </lineage>
</organism>
<dbReference type="PANTHER" id="PTHR33116:SF84">
    <property type="entry name" value="RNA-DIRECTED DNA POLYMERASE"/>
    <property type="match status" value="1"/>
</dbReference>
<dbReference type="PANTHER" id="PTHR33116">
    <property type="entry name" value="REVERSE TRANSCRIPTASE ZINC-BINDING DOMAIN-CONTAINING PROTEIN-RELATED-RELATED"/>
    <property type="match status" value="1"/>
</dbReference>
<reference evidence="2 3" key="1">
    <citation type="submission" date="2020-02" db="EMBL/GenBank/DDBJ databases">
        <authorList>
            <person name="Ma Q."/>
            <person name="Huang Y."/>
            <person name="Song X."/>
            <person name="Pei D."/>
        </authorList>
    </citation>
    <scope>NUCLEOTIDE SEQUENCE [LARGE SCALE GENOMIC DNA]</scope>
    <source>
        <strain evidence="2">Sxm20200214</strain>
        <tissue evidence="2">Leaf</tissue>
    </source>
</reference>
<evidence type="ECO:0000259" key="1">
    <source>
        <dbReference type="Pfam" id="PF13966"/>
    </source>
</evidence>
<comment type="caution">
    <text evidence="2">The sequence shown here is derived from an EMBL/GenBank/DDBJ whole genome shotgun (WGS) entry which is preliminary data.</text>
</comment>
<keyword evidence="3" id="KW-1185">Reference proteome</keyword>
<name>A0A8X7PAG2_BRACI</name>
<accession>A0A8X7PAG2</accession>
<proteinExistence type="predicted"/>
<dbReference type="InterPro" id="IPR026960">
    <property type="entry name" value="RVT-Znf"/>
</dbReference>
<evidence type="ECO:0000313" key="2">
    <source>
        <dbReference type="EMBL" id="KAG2247093.1"/>
    </source>
</evidence>
<dbReference type="Pfam" id="PF13966">
    <property type="entry name" value="zf-RVT"/>
    <property type="match status" value="1"/>
</dbReference>
<dbReference type="Proteomes" id="UP000886595">
    <property type="component" value="Unassembled WGS sequence"/>
</dbReference>
<feature type="domain" description="Reverse transcriptase zinc-binding" evidence="1">
    <location>
        <begin position="66"/>
        <end position="150"/>
    </location>
</feature>
<dbReference type="AlphaFoldDB" id="A0A8X7PAG2"/>